<feature type="transmembrane region" description="Helical" evidence="6">
    <location>
        <begin position="43"/>
        <end position="66"/>
    </location>
</feature>
<accession>A0A6A5V6R5</accession>
<reference evidence="7" key="1">
    <citation type="journal article" date="2020" name="Stud. Mycol.">
        <title>101 Dothideomycetes genomes: a test case for predicting lifestyles and emergence of pathogens.</title>
        <authorList>
            <person name="Haridas S."/>
            <person name="Albert R."/>
            <person name="Binder M."/>
            <person name="Bloem J."/>
            <person name="Labutti K."/>
            <person name="Salamov A."/>
            <person name="Andreopoulos B."/>
            <person name="Baker S."/>
            <person name="Barry K."/>
            <person name="Bills G."/>
            <person name="Bluhm B."/>
            <person name="Cannon C."/>
            <person name="Castanera R."/>
            <person name="Culley D."/>
            <person name="Daum C."/>
            <person name="Ezra D."/>
            <person name="Gonzalez J."/>
            <person name="Henrissat B."/>
            <person name="Kuo A."/>
            <person name="Liang C."/>
            <person name="Lipzen A."/>
            <person name="Lutzoni F."/>
            <person name="Magnuson J."/>
            <person name="Mondo S."/>
            <person name="Nolan M."/>
            <person name="Ohm R."/>
            <person name="Pangilinan J."/>
            <person name="Park H.-J."/>
            <person name="Ramirez L."/>
            <person name="Alfaro M."/>
            <person name="Sun H."/>
            <person name="Tritt A."/>
            <person name="Yoshinaga Y."/>
            <person name="Zwiers L.-H."/>
            <person name="Turgeon B."/>
            <person name="Goodwin S."/>
            <person name="Spatafora J."/>
            <person name="Crous P."/>
            <person name="Grigoriev I."/>
        </authorList>
    </citation>
    <scope>NUCLEOTIDE SEQUENCE</scope>
    <source>
        <strain evidence="7">CBS 107.79</strain>
    </source>
</reference>
<organism evidence="7 8">
    <name type="scientific">Bimuria novae-zelandiae CBS 107.79</name>
    <dbReference type="NCBI Taxonomy" id="1447943"/>
    <lineage>
        <taxon>Eukaryota</taxon>
        <taxon>Fungi</taxon>
        <taxon>Dikarya</taxon>
        <taxon>Ascomycota</taxon>
        <taxon>Pezizomycotina</taxon>
        <taxon>Dothideomycetes</taxon>
        <taxon>Pleosporomycetidae</taxon>
        <taxon>Pleosporales</taxon>
        <taxon>Massarineae</taxon>
        <taxon>Didymosphaeriaceae</taxon>
        <taxon>Bimuria</taxon>
    </lineage>
</organism>
<dbReference type="GO" id="GO:0005789">
    <property type="term" value="C:endoplasmic reticulum membrane"/>
    <property type="evidence" value="ECO:0007669"/>
    <property type="project" value="UniProtKB-SubCell"/>
</dbReference>
<feature type="transmembrane region" description="Helical" evidence="6">
    <location>
        <begin position="72"/>
        <end position="93"/>
    </location>
</feature>
<keyword evidence="3 6" id="KW-1133">Transmembrane helix</keyword>
<dbReference type="AlphaFoldDB" id="A0A6A5V6R5"/>
<protein>
    <submittedName>
        <fullName evidence="7">Vacuolar ATPase assembly integral membrane protein VMA21</fullName>
    </submittedName>
</protein>
<comment type="subcellular location">
    <subcellularLocation>
        <location evidence="6">Endoplasmic reticulum membrane</location>
        <topology evidence="6">Multi-pass membrane protein</topology>
    </subcellularLocation>
    <subcellularLocation>
        <location evidence="6">Endoplasmic reticulum-Golgi intermediate compartment membrane</location>
        <topology evidence="6">Multi-pass membrane protein</topology>
    </subcellularLocation>
    <subcellularLocation>
        <location evidence="6">Cytoplasmic vesicle</location>
        <location evidence="6">COPII-coated vesicle membrane</location>
        <topology evidence="6">Multi-pass membrane protein</topology>
    </subcellularLocation>
</comment>
<evidence type="ECO:0000313" key="7">
    <source>
        <dbReference type="EMBL" id="KAF1969017.1"/>
    </source>
</evidence>
<dbReference type="EMBL" id="ML976714">
    <property type="protein sequence ID" value="KAF1969017.1"/>
    <property type="molecule type" value="Genomic_DNA"/>
</dbReference>
<sequence length="111" mass="12063">MATRRIISSEKTVLDVDADGKQHEARPSNIAPAVPARSVIWKLLSFTFAMVTLPIGTYFFVANFVLVGNNTVAGALAAVMANIVLIAYIIMAYSDDQAEQAEEAEQKKKSM</sequence>
<dbReference type="PANTHER" id="PTHR31792:SF3">
    <property type="entry name" value="VACUOLAR ATPASE ASSEMBLY INTEGRAL MEMBRANE PROTEIN VMA21"/>
    <property type="match status" value="1"/>
</dbReference>
<evidence type="ECO:0000256" key="2">
    <source>
        <dbReference type="ARBA" id="ARBA00022824"/>
    </source>
</evidence>
<proteinExistence type="inferred from homology"/>
<dbReference type="PANTHER" id="PTHR31792">
    <property type="entry name" value="VACUOLAR ATPASE ASSEMBLY INTEGRAL MEMBRANE PROTEIN VMA21"/>
    <property type="match status" value="1"/>
</dbReference>
<evidence type="ECO:0000256" key="1">
    <source>
        <dbReference type="ARBA" id="ARBA00022692"/>
    </source>
</evidence>
<dbReference type="GO" id="GO:0033116">
    <property type="term" value="C:endoplasmic reticulum-Golgi intermediate compartment membrane"/>
    <property type="evidence" value="ECO:0007669"/>
    <property type="project" value="UniProtKB-SubCell"/>
</dbReference>
<dbReference type="Proteomes" id="UP000800036">
    <property type="component" value="Unassembled WGS sequence"/>
</dbReference>
<comment type="similarity">
    <text evidence="6">Belongs to the VMA21 family.</text>
</comment>
<evidence type="ECO:0000313" key="8">
    <source>
        <dbReference type="Proteomes" id="UP000800036"/>
    </source>
</evidence>
<gene>
    <name evidence="7" type="ORF">BU23DRAFT_248016</name>
</gene>
<dbReference type="OrthoDB" id="160405at2759"/>
<evidence type="ECO:0000256" key="5">
    <source>
        <dbReference type="ARBA" id="ARBA00023329"/>
    </source>
</evidence>
<evidence type="ECO:0000256" key="4">
    <source>
        <dbReference type="ARBA" id="ARBA00023136"/>
    </source>
</evidence>
<keyword evidence="1 6" id="KW-0812">Transmembrane</keyword>
<evidence type="ECO:0000256" key="3">
    <source>
        <dbReference type="ARBA" id="ARBA00022989"/>
    </source>
</evidence>
<keyword evidence="5 6" id="KW-0968">Cytoplasmic vesicle</keyword>
<feature type="short sequence motif" description="Prevents secretion from ER" evidence="6">
    <location>
        <begin position="107"/>
        <end position="110"/>
    </location>
</feature>
<evidence type="ECO:0000256" key="6">
    <source>
        <dbReference type="HAMAP-Rule" id="MF_03058"/>
    </source>
</evidence>
<dbReference type="Pfam" id="PF09446">
    <property type="entry name" value="VMA21"/>
    <property type="match status" value="1"/>
</dbReference>
<dbReference type="GO" id="GO:0070072">
    <property type="term" value="P:vacuolar proton-transporting V-type ATPase complex assembly"/>
    <property type="evidence" value="ECO:0007669"/>
    <property type="project" value="UniProtKB-UniRule"/>
</dbReference>
<comment type="function">
    <text evidence="6">Required for the assembly of the V0 complex of the vacuolar ATPase (V-ATPase) in the endoplasmic reticulum.</text>
</comment>
<dbReference type="GO" id="GO:0012507">
    <property type="term" value="C:ER to Golgi transport vesicle membrane"/>
    <property type="evidence" value="ECO:0007669"/>
    <property type="project" value="UniProtKB-SubCell"/>
</dbReference>
<keyword evidence="4 6" id="KW-0472">Membrane</keyword>
<keyword evidence="8" id="KW-1185">Reference proteome</keyword>
<dbReference type="InterPro" id="IPR019013">
    <property type="entry name" value="Vma21"/>
</dbReference>
<dbReference type="HAMAP" id="MF_03058">
    <property type="entry name" value="VMA21"/>
    <property type="match status" value="1"/>
</dbReference>
<name>A0A6A5V6R5_9PLEO</name>
<keyword evidence="2 6" id="KW-0256">Endoplasmic reticulum</keyword>